<organism evidence="3 4">
    <name type="scientific">Xanthomonas oryzae pv. oryzicola (strain BLS256)</name>
    <dbReference type="NCBI Taxonomy" id="383407"/>
    <lineage>
        <taxon>Bacteria</taxon>
        <taxon>Pseudomonadati</taxon>
        <taxon>Pseudomonadota</taxon>
        <taxon>Gammaproteobacteria</taxon>
        <taxon>Lysobacterales</taxon>
        <taxon>Lysobacteraceae</taxon>
        <taxon>Xanthomonas</taxon>
    </lineage>
</organism>
<keyword evidence="2" id="KW-0812">Transmembrane</keyword>
<evidence type="ECO:0000313" key="3">
    <source>
        <dbReference type="EMBL" id="AEQ98229.1"/>
    </source>
</evidence>
<evidence type="ECO:0000256" key="2">
    <source>
        <dbReference type="SAM" id="Phobius"/>
    </source>
</evidence>
<reference evidence="3 4" key="1">
    <citation type="journal article" date="2011" name="J. Bacteriol.">
        <title>Two new complete genome sequences offer insight into host and tissue specificity of plant pathogenic Xanthomonas spp.</title>
        <authorList>
            <person name="Bogdanove A.J."/>
            <person name="Koebnik R."/>
            <person name="Lu H."/>
            <person name="Furutani A."/>
            <person name="Angiuoli S.V."/>
            <person name="Patil P.B."/>
            <person name="Van Sluys M.A."/>
            <person name="Ryan R.P."/>
            <person name="Meyer D.F."/>
            <person name="Han S.W."/>
            <person name="Aparna G."/>
            <person name="Rajaram M."/>
            <person name="Delcher A.L."/>
            <person name="Phillippy A.M."/>
            <person name="Puiu D."/>
            <person name="Schatz M.C."/>
            <person name="Shumway M."/>
            <person name="Sommer D.D."/>
            <person name="Trapnell C."/>
            <person name="Benahmed F."/>
            <person name="Dimitrov G."/>
            <person name="Madupu R."/>
            <person name="Radune D."/>
            <person name="Sullivan S."/>
            <person name="Jha G."/>
            <person name="Ishihara H."/>
            <person name="Lee S.W."/>
            <person name="Pandey A."/>
            <person name="Sharma V."/>
            <person name="Sriariyanun M."/>
            <person name="Szurek B."/>
            <person name="Vera-Cruz C.M."/>
            <person name="Dorman K.S."/>
            <person name="Ronald P.C."/>
            <person name="Verdier V."/>
            <person name="Dow J.M."/>
            <person name="Sonti R.V."/>
            <person name="Tsuge S."/>
            <person name="Brendel V.P."/>
            <person name="Rabinowicz P.D."/>
            <person name="Leach J.E."/>
            <person name="White F.F."/>
            <person name="Salzberg S.L."/>
        </authorList>
    </citation>
    <scope>NUCLEOTIDE SEQUENCE [LARGE SCALE GENOMIC DNA]</scope>
    <source>
        <strain evidence="3 4">BLS256</strain>
    </source>
</reference>
<evidence type="ECO:0008006" key="5">
    <source>
        <dbReference type="Google" id="ProtNLM"/>
    </source>
</evidence>
<name>G7TJK8_XANOB</name>
<keyword evidence="2" id="KW-0472">Membrane</keyword>
<dbReference type="AlphaFoldDB" id="G7TJK8"/>
<evidence type="ECO:0000313" key="4">
    <source>
        <dbReference type="Proteomes" id="UP000008851"/>
    </source>
</evidence>
<protein>
    <recommendedName>
        <fullName evidence="5">Transmembrane protein</fullName>
    </recommendedName>
</protein>
<dbReference type="EMBL" id="CP003057">
    <property type="protein sequence ID" value="AEQ98229.1"/>
    <property type="molecule type" value="Genomic_DNA"/>
</dbReference>
<sequence length="394" mass="41801">MTDACVSVCPPLCTTHRRDRLGWCEGGTRPCRSVKPSAGANRVGIMPADAGVLMTVVPDAPVTPAALSAFLRGVERRGLVLAQLQCGDVAAAERALAAALRAFSSQAAGRPMACWPMRFWSLLASAPPLRREPMPGTWLPPFTALGRMQTADRLALLLRIVAGLEEEAASEVQGIEAADYRQSLAGACPRDAAGNPDAQAWRALAEAAQVELRDLTPAQLTRLSQLRDSALAGMSLQTAAPAPAPQRPAAARTRPGRQWPWPQLERRHAGMALGVLALALLLAVLGWWWTHRRPALPPEPVSQAPAGVLHVTDAAPVLVEELPAADLPDAVAKPGMDPRDQAMLADPDLELVRSADFYAWYAAGHPVPVDESGAHASAVEQPSAPLETVDDEAN</sequence>
<feature type="compositionally biased region" description="Low complexity" evidence="1">
    <location>
        <begin position="238"/>
        <end position="253"/>
    </location>
</feature>
<gene>
    <name evidence="3" type="ORF">XOC_4151</name>
</gene>
<dbReference type="KEGG" id="xor:XOC_4151"/>
<evidence type="ECO:0000256" key="1">
    <source>
        <dbReference type="SAM" id="MobiDB-lite"/>
    </source>
</evidence>
<feature type="region of interest" description="Disordered" evidence="1">
    <location>
        <begin position="238"/>
        <end position="257"/>
    </location>
</feature>
<dbReference type="HOGENOM" id="CLU_070084_0_0_6"/>
<proteinExistence type="predicted"/>
<feature type="transmembrane region" description="Helical" evidence="2">
    <location>
        <begin position="269"/>
        <end position="289"/>
    </location>
</feature>
<dbReference type="eggNOG" id="ENOG5030T70">
    <property type="taxonomic scope" value="Bacteria"/>
</dbReference>
<keyword evidence="2" id="KW-1133">Transmembrane helix</keyword>
<accession>G7TJK8</accession>
<dbReference type="Proteomes" id="UP000008851">
    <property type="component" value="Chromosome"/>
</dbReference>
<feature type="region of interest" description="Disordered" evidence="1">
    <location>
        <begin position="371"/>
        <end position="394"/>
    </location>
</feature>